<proteinExistence type="predicted"/>
<accession>A0A402BJW1</accession>
<name>A0A402BJW1_9CHLR</name>
<evidence type="ECO:0000313" key="1">
    <source>
        <dbReference type="EMBL" id="GCE31642.1"/>
    </source>
</evidence>
<gene>
    <name evidence="1" type="ORF">KDA_71260</name>
</gene>
<dbReference type="RefSeq" id="WP_126631586.1">
    <property type="nucleotide sequence ID" value="NZ_BIFT01000002.1"/>
</dbReference>
<sequence length="255" mass="30573">MDNDKDIPTSEPEPPDKFFQHLESWSKSTKWDVEPENRFSSPQSPVNDYYAYSKSTQTTHYKTHDFAHEKELEWWRSFSEKYPYPLYCILLAEADDEVARQFMEKERSFIDHVTGKVCCLIYFRDLDRAKFFDNPFELAEHTRWNNFISSYTRIEFDKYPCFLFFEDFTHSDWIIFSLKDMSLPQVKTLFQQVCTYIHQPQKQLFTNKEKSAFEKLSQYGKGHVLKKRGKVFGRWIEEYAPGIIAEFLKTMIGLQ</sequence>
<dbReference type="AlphaFoldDB" id="A0A402BJW1"/>
<protein>
    <submittedName>
        <fullName evidence="1">Uncharacterized protein</fullName>
    </submittedName>
</protein>
<dbReference type="Proteomes" id="UP000287171">
    <property type="component" value="Unassembled WGS sequence"/>
</dbReference>
<reference evidence="2" key="1">
    <citation type="submission" date="2018-12" db="EMBL/GenBank/DDBJ databases">
        <title>Tengunoibacter tsumagoiensis gen. nov., sp. nov., Dictyobacter kobayashii sp. nov., D. alpinus sp. nov., and D. joshuensis sp. nov. and description of Dictyobacteraceae fam. nov. within the order Ktedonobacterales isolated from Tengu-no-mugimeshi.</title>
        <authorList>
            <person name="Wang C.M."/>
            <person name="Zheng Y."/>
            <person name="Sakai Y."/>
            <person name="Toyoda A."/>
            <person name="Minakuchi Y."/>
            <person name="Abe K."/>
            <person name="Yokota A."/>
            <person name="Yabe S."/>
        </authorList>
    </citation>
    <scope>NUCLEOTIDE SEQUENCE [LARGE SCALE GENOMIC DNA]</scope>
    <source>
        <strain evidence="2">Uno16</strain>
    </source>
</reference>
<keyword evidence="2" id="KW-1185">Reference proteome</keyword>
<evidence type="ECO:0000313" key="2">
    <source>
        <dbReference type="Proteomes" id="UP000287171"/>
    </source>
</evidence>
<comment type="caution">
    <text evidence="1">The sequence shown here is derived from an EMBL/GenBank/DDBJ whole genome shotgun (WGS) entry which is preliminary data.</text>
</comment>
<dbReference type="EMBL" id="BIFT01000002">
    <property type="protein sequence ID" value="GCE31642.1"/>
    <property type="molecule type" value="Genomic_DNA"/>
</dbReference>
<organism evidence="1 2">
    <name type="scientific">Dictyobacter alpinus</name>
    <dbReference type="NCBI Taxonomy" id="2014873"/>
    <lineage>
        <taxon>Bacteria</taxon>
        <taxon>Bacillati</taxon>
        <taxon>Chloroflexota</taxon>
        <taxon>Ktedonobacteria</taxon>
        <taxon>Ktedonobacterales</taxon>
        <taxon>Dictyobacteraceae</taxon>
        <taxon>Dictyobacter</taxon>
    </lineage>
</organism>